<keyword evidence="1" id="KW-0472">Membrane</keyword>
<feature type="transmembrane region" description="Helical" evidence="1">
    <location>
        <begin position="15"/>
        <end position="34"/>
    </location>
</feature>
<keyword evidence="1" id="KW-1133">Transmembrane helix</keyword>
<name>A0A484MQN9_9ASTE</name>
<accession>A0A484MQN9</accession>
<dbReference type="AlphaFoldDB" id="A0A484MQN9"/>
<gene>
    <name evidence="2" type="ORF">CCAM_LOCUS32979</name>
</gene>
<dbReference type="Proteomes" id="UP000595140">
    <property type="component" value="Unassembled WGS sequence"/>
</dbReference>
<protein>
    <submittedName>
        <fullName evidence="2">Uncharacterized protein</fullName>
    </submittedName>
</protein>
<keyword evidence="3" id="KW-1185">Reference proteome</keyword>
<keyword evidence="1" id="KW-0812">Transmembrane</keyword>
<organism evidence="2 3">
    <name type="scientific">Cuscuta campestris</name>
    <dbReference type="NCBI Taxonomy" id="132261"/>
    <lineage>
        <taxon>Eukaryota</taxon>
        <taxon>Viridiplantae</taxon>
        <taxon>Streptophyta</taxon>
        <taxon>Embryophyta</taxon>
        <taxon>Tracheophyta</taxon>
        <taxon>Spermatophyta</taxon>
        <taxon>Magnoliopsida</taxon>
        <taxon>eudicotyledons</taxon>
        <taxon>Gunneridae</taxon>
        <taxon>Pentapetalae</taxon>
        <taxon>asterids</taxon>
        <taxon>lamiids</taxon>
        <taxon>Solanales</taxon>
        <taxon>Convolvulaceae</taxon>
        <taxon>Cuscuteae</taxon>
        <taxon>Cuscuta</taxon>
        <taxon>Cuscuta subgen. Grammica</taxon>
        <taxon>Cuscuta sect. Cleistogrammica</taxon>
    </lineage>
</organism>
<evidence type="ECO:0000313" key="3">
    <source>
        <dbReference type="Proteomes" id="UP000595140"/>
    </source>
</evidence>
<evidence type="ECO:0000256" key="1">
    <source>
        <dbReference type="SAM" id="Phobius"/>
    </source>
</evidence>
<dbReference type="EMBL" id="OOIL02004258">
    <property type="protein sequence ID" value="VFQ91203.1"/>
    <property type="molecule type" value="Genomic_DNA"/>
</dbReference>
<proteinExistence type="predicted"/>
<sequence length="69" mass="8134">MSWLLVVIPRKVGKLAFSLIAQILVFYVFFRVVAIDRVRSMFPGKFQLTERVFLEPIVMAMEKQKPKYL</sequence>
<evidence type="ECO:0000313" key="2">
    <source>
        <dbReference type="EMBL" id="VFQ91203.1"/>
    </source>
</evidence>
<reference evidence="2 3" key="1">
    <citation type="submission" date="2018-04" db="EMBL/GenBank/DDBJ databases">
        <authorList>
            <person name="Vogel A."/>
        </authorList>
    </citation>
    <scope>NUCLEOTIDE SEQUENCE [LARGE SCALE GENOMIC DNA]</scope>
</reference>